<dbReference type="GO" id="GO:0004635">
    <property type="term" value="F:phosphoribosyl-AMP cyclohydrolase activity"/>
    <property type="evidence" value="ECO:0007669"/>
    <property type="project" value="UniProtKB-UniRule"/>
</dbReference>
<feature type="binding site" evidence="18">
    <location>
        <position position="162"/>
    </location>
    <ligand>
        <name>Zn(2+)</name>
        <dbReference type="ChEBI" id="CHEBI:29105"/>
        <note>catalytic</note>
    </ligand>
</feature>
<feature type="binding site" evidence="19">
    <location>
        <position position="99"/>
    </location>
    <ligand>
        <name>Zn(2+)</name>
        <dbReference type="ChEBI" id="CHEBI:29105"/>
        <note>ligand shared between dimeric partners</note>
    </ligand>
</feature>
<comment type="catalytic activity">
    <reaction evidence="1 19">
        <text>1-(5-phospho-beta-D-ribosyl)-5'-AMP + H2O = 1-(5-phospho-beta-D-ribosyl)-5-[(5-phospho-beta-D-ribosylamino)methylideneamino]imidazole-4-carboxamide</text>
        <dbReference type="Rhea" id="RHEA:20049"/>
        <dbReference type="ChEBI" id="CHEBI:15377"/>
        <dbReference type="ChEBI" id="CHEBI:58435"/>
        <dbReference type="ChEBI" id="CHEBI:59457"/>
        <dbReference type="EC" id="3.5.4.19"/>
    </reaction>
</comment>
<protein>
    <recommendedName>
        <fullName evidence="18 19">Multifunctional fusion protein</fullName>
    </recommendedName>
    <domain>
        <recommendedName>
            <fullName evidence="18">GTP cyclohydrolase-2</fullName>
            <ecNumber evidence="18">3.5.4.25</ecNumber>
        </recommendedName>
        <alternativeName>
            <fullName evidence="18">GTP cyclohydrolase II</fullName>
        </alternativeName>
    </domain>
    <domain>
        <recommendedName>
            <fullName evidence="19">Phosphoribosyl-AMP cyclohydrolase</fullName>
            <shortName evidence="19">PRA-CH</shortName>
            <ecNumber evidence="19">3.5.4.19</ecNumber>
        </recommendedName>
    </domain>
</protein>
<evidence type="ECO:0000256" key="4">
    <source>
        <dbReference type="ARBA" id="ARBA00005169"/>
    </source>
</evidence>
<comment type="cofactor">
    <cofactor evidence="19">
        <name>Mg(2+)</name>
        <dbReference type="ChEBI" id="CHEBI:18420"/>
    </cofactor>
    <text evidence="19">Binds 1 Mg(2+) ion per subunit.</text>
</comment>
<dbReference type="GO" id="GO:0009231">
    <property type="term" value="P:riboflavin biosynthetic process"/>
    <property type="evidence" value="ECO:0007669"/>
    <property type="project" value="UniProtKB-UniRule"/>
</dbReference>
<dbReference type="EC" id="3.5.4.19" evidence="19"/>
<evidence type="ECO:0000256" key="3">
    <source>
        <dbReference type="ARBA" id="ARBA00004853"/>
    </source>
</evidence>
<evidence type="ECO:0000256" key="5">
    <source>
        <dbReference type="ARBA" id="ARBA00005204"/>
    </source>
</evidence>
<dbReference type="CDD" id="cd00641">
    <property type="entry name" value="GTP_cyclohydro2"/>
    <property type="match status" value="1"/>
</dbReference>
<evidence type="ECO:0000256" key="16">
    <source>
        <dbReference type="ARBA" id="ARBA00023134"/>
    </source>
</evidence>
<feature type="active site" description="Nucleophile" evidence="18">
    <location>
        <position position="235"/>
    </location>
</feature>
<evidence type="ECO:0000313" key="22">
    <source>
        <dbReference type="EMBL" id="RXJ60920.1"/>
    </source>
</evidence>
<comment type="subcellular location">
    <subcellularLocation>
        <location evidence="19">Cytoplasm</location>
    </subcellularLocation>
</comment>
<evidence type="ECO:0000259" key="21">
    <source>
        <dbReference type="Pfam" id="PF01502"/>
    </source>
</evidence>
<dbReference type="Pfam" id="PF01502">
    <property type="entry name" value="PRA-CH"/>
    <property type="match status" value="1"/>
</dbReference>
<feature type="binding site" evidence="19">
    <location>
        <position position="76"/>
    </location>
    <ligand>
        <name>Mg(2+)</name>
        <dbReference type="ChEBI" id="CHEBI:18420"/>
    </ligand>
</feature>
<dbReference type="GO" id="GO:0003935">
    <property type="term" value="F:GTP cyclohydrolase II activity"/>
    <property type="evidence" value="ECO:0007669"/>
    <property type="project" value="UniProtKB-UniRule"/>
</dbReference>
<feature type="domain" description="Phosphoribosyl-AMP cyclohydrolase" evidence="21">
    <location>
        <begin position="27"/>
        <end position="101"/>
    </location>
</feature>
<dbReference type="GO" id="GO:0004636">
    <property type="term" value="F:phosphoribosyl-ATP diphosphatase activity"/>
    <property type="evidence" value="ECO:0007669"/>
    <property type="project" value="UniProtKB-EC"/>
</dbReference>
<evidence type="ECO:0000256" key="10">
    <source>
        <dbReference type="ARBA" id="ARBA00022619"/>
    </source>
</evidence>
<proteinExistence type="inferred from homology"/>
<evidence type="ECO:0000256" key="6">
    <source>
        <dbReference type="ARBA" id="ARBA00007731"/>
    </source>
</evidence>
<reference evidence="22 23" key="1">
    <citation type="submission" date="2017-10" db="EMBL/GenBank/DDBJ databases">
        <title>Genomics of the genus Arcobacter.</title>
        <authorList>
            <person name="Perez-Cataluna A."/>
            <person name="Figueras M.J."/>
        </authorList>
    </citation>
    <scope>NUCLEOTIDE SEQUENCE [LARGE SCALE GENOMIC DNA]</scope>
    <source>
        <strain evidence="22 23">CECT 8987</strain>
    </source>
</reference>
<feature type="binding site" evidence="18">
    <location>
        <position position="175"/>
    </location>
    <ligand>
        <name>Zn(2+)</name>
        <dbReference type="ChEBI" id="CHEBI:29105"/>
        <note>catalytic</note>
    </ligand>
</feature>
<keyword evidence="15 19" id="KW-0368">Histidine biosynthesis</keyword>
<keyword evidence="8 19" id="KW-0963">Cytoplasm</keyword>
<evidence type="ECO:0000256" key="7">
    <source>
        <dbReference type="ARBA" id="ARBA00008299"/>
    </source>
</evidence>
<evidence type="ECO:0000256" key="17">
    <source>
        <dbReference type="ARBA" id="ARBA00049295"/>
    </source>
</evidence>
<evidence type="ECO:0000256" key="2">
    <source>
        <dbReference type="ARBA" id="ARBA00001460"/>
    </source>
</evidence>
<dbReference type="GO" id="GO:0000287">
    <property type="term" value="F:magnesium ion binding"/>
    <property type="evidence" value="ECO:0007669"/>
    <property type="project" value="UniProtKB-UniRule"/>
</dbReference>
<dbReference type="EMBL" id="PDKN01000001">
    <property type="protein sequence ID" value="RXJ60920.1"/>
    <property type="molecule type" value="Genomic_DNA"/>
</dbReference>
<dbReference type="OrthoDB" id="5343246at2"/>
<feature type="binding site" evidence="18">
    <location>
        <position position="261"/>
    </location>
    <ligand>
        <name>GTP</name>
        <dbReference type="ChEBI" id="CHEBI:37565"/>
    </ligand>
</feature>
<evidence type="ECO:0000256" key="11">
    <source>
        <dbReference type="ARBA" id="ARBA00022723"/>
    </source>
</evidence>
<keyword evidence="23" id="KW-1185">Reference proteome</keyword>
<dbReference type="InterPro" id="IPR026660">
    <property type="entry name" value="PRA-CH"/>
</dbReference>
<comment type="function">
    <text evidence="18">Catalyzes the conversion of GTP to 2,5-diamino-6-ribosylamino-4(3H)-pyrimidinone 5'-phosphate (DARP), formate and pyrophosphate.</text>
</comment>
<comment type="catalytic activity">
    <reaction evidence="2">
        <text>1-(5-phospho-beta-D-ribosyl)-ATP + H2O = 1-(5-phospho-beta-D-ribosyl)-5'-AMP + diphosphate + H(+)</text>
        <dbReference type="Rhea" id="RHEA:22828"/>
        <dbReference type="ChEBI" id="CHEBI:15377"/>
        <dbReference type="ChEBI" id="CHEBI:15378"/>
        <dbReference type="ChEBI" id="CHEBI:33019"/>
        <dbReference type="ChEBI" id="CHEBI:59457"/>
        <dbReference type="ChEBI" id="CHEBI:73183"/>
        <dbReference type="EC" id="3.6.1.31"/>
    </reaction>
</comment>
<dbReference type="InterPro" id="IPR032677">
    <property type="entry name" value="GTP_cyclohydro_II"/>
</dbReference>
<dbReference type="InterPro" id="IPR036144">
    <property type="entry name" value="RibA-like_sf"/>
</dbReference>
<feature type="binding site" evidence="18">
    <location>
        <position position="173"/>
    </location>
    <ligand>
        <name>Zn(2+)</name>
        <dbReference type="ChEBI" id="CHEBI:29105"/>
        <note>catalytic</note>
    </ligand>
</feature>
<feature type="binding site" evidence="19">
    <location>
        <position position="75"/>
    </location>
    <ligand>
        <name>Zn(2+)</name>
        <dbReference type="ChEBI" id="CHEBI:29105"/>
        <note>ligand shared between dimeric partners</note>
    </ligand>
</feature>
<feature type="binding site" evidence="19">
    <location>
        <position position="74"/>
    </location>
    <ligand>
        <name>Mg(2+)</name>
        <dbReference type="ChEBI" id="CHEBI:18420"/>
    </ligand>
</feature>
<comment type="similarity">
    <text evidence="7">In the N-terminal section; belongs to the PRA-CH family.</text>
</comment>
<dbReference type="AlphaFoldDB" id="A0A4Q0XTR3"/>
<keyword evidence="13 19" id="KW-0378">Hydrolase</keyword>
<comment type="similarity">
    <text evidence="19">Belongs to the PRA-CH family.</text>
</comment>
<feature type="active site" description="Proton acceptor" evidence="18">
    <location>
        <position position="233"/>
    </location>
</feature>
<dbReference type="InterPro" id="IPR002496">
    <property type="entry name" value="PRib_AMP_CycHydrolase_dom"/>
</dbReference>
<dbReference type="InterPro" id="IPR000926">
    <property type="entry name" value="RibA"/>
</dbReference>
<dbReference type="NCBIfam" id="NF001591">
    <property type="entry name" value="PRK00393.1"/>
    <property type="match status" value="1"/>
</dbReference>
<dbReference type="Proteomes" id="UP000290657">
    <property type="component" value="Unassembled WGS sequence"/>
</dbReference>
<dbReference type="GO" id="GO:0005829">
    <property type="term" value="C:cytosol"/>
    <property type="evidence" value="ECO:0007669"/>
    <property type="project" value="TreeGrafter"/>
</dbReference>
<keyword evidence="10 18" id="KW-0686">Riboflavin biosynthesis</keyword>
<accession>A0A4Q0XTR3</accession>
<dbReference type="FunFam" id="3.10.20.810:FF:000001">
    <property type="entry name" value="Histidine biosynthesis bifunctional protein HisIE"/>
    <property type="match status" value="1"/>
</dbReference>
<comment type="catalytic activity">
    <reaction evidence="17 18">
        <text>GTP + 4 H2O = 2,5-diamino-6-hydroxy-4-(5-phosphoribosylamino)-pyrimidine + formate + 2 phosphate + 3 H(+)</text>
        <dbReference type="Rhea" id="RHEA:23704"/>
        <dbReference type="ChEBI" id="CHEBI:15377"/>
        <dbReference type="ChEBI" id="CHEBI:15378"/>
        <dbReference type="ChEBI" id="CHEBI:15740"/>
        <dbReference type="ChEBI" id="CHEBI:37565"/>
        <dbReference type="ChEBI" id="CHEBI:43474"/>
        <dbReference type="ChEBI" id="CHEBI:58614"/>
        <dbReference type="EC" id="3.5.4.25"/>
    </reaction>
</comment>
<dbReference type="UniPathway" id="UPA00031">
    <property type="reaction ID" value="UER00008"/>
</dbReference>
<feature type="binding site" evidence="18">
    <location>
        <position position="256"/>
    </location>
    <ligand>
        <name>GTP</name>
        <dbReference type="ChEBI" id="CHEBI:37565"/>
    </ligand>
</feature>
<comment type="cofactor">
    <cofactor evidence="19">
        <name>Zn(2+)</name>
        <dbReference type="ChEBI" id="CHEBI:29105"/>
    </cofactor>
    <text evidence="19">Binds 1 zinc ion per subunit.</text>
</comment>
<keyword evidence="12 18" id="KW-0547">Nucleotide-binding</keyword>
<dbReference type="HAMAP" id="MF_01021">
    <property type="entry name" value="HisI"/>
    <property type="match status" value="1"/>
</dbReference>
<dbReference type="Gene3D" id="3.40.50.10990">
    <property type="entry name" value="GTP cyclohydrolase II"/>
    <property type="match status" value="1"/>
</dbReference>
<sequence>MIKIDFKKLNGLVPVITQEFGTNEILMLGYMNQEALELTVNTKIVHYFSRSKNRIWKKGETSGHIQKLIDLRVDCDEDTILVIVEQVGNSACHTGSKSCFFRSYLNKKDRINIVESKVANLPTRYGRFNVKAYKDGCQEHLAIMSKDFDCIETPLVRIHSECLTGDSIGSLKCDCNNQLDLALELIAKEGGLVIYHRQEGRNIGLVNKINAYNLQDQGFNTVEANLKLGFQEDERDYRVVEYILKDLGVKQIKLITNNPKKIDFVEQSGIKIIERIPAITKINQHNKNYLQTKKEHFGHLL</sequence>
<feature type="binding site" evidence="19">
    <location>
        <position position="92"/>
    </location>
    <ligand>
        <name>Zn(2+)</name>
        <dbReference type="ChEBI" id="CHEBI:29105"/>
        <note>ligand shared between dimeric partners</note>
    </ligand>
</feature>
<keyword evidence="9 19" id="KW-0028">Amino-acid biosynthesis</keyword>
<comment type="similarity">
    <text evidence="18">Belongs to the GTP cyclohydrolase II family.</text>
</comment>
<evidence type="ECO:0000256" key="18">
    <source>
        <dbReference type="HAMAP-Rule" id="MF_00179"/>
    </source>
</evidence>
<keyword evidence="11 19" id="KW-0479">Metal-binding</keyword>
<dbReference type="GO" id="GO:0000105">
    <property type="term" value="P:L-histidine biosynthetic process"/>
    <property type="evidence" value="ECO:0007669"/>
    <property type="project" value="UniProtKB-UniRule"/>
</dbReference>
<evidence type="ECO:0000256" key="14">
    <source>
        <dbReference type="ARBA" id="ARBA00022833"/>
    </source>
</evidence>
<feature type="binding site" evidence="18">
    <location>
        <begin position="157"/>
        <end position="161"/>
    </location>
    <ligand>
        <name>GTP</name>
        <dbReference type="ChEBI" id="CHEBI:37565"/>
    </ligand>
</feature>
<dbReference type="NCBIfam" id="NF000768">
    <property type="entry name" value="PRK00051.1"/>
    <property type="match status" value="1"/>
</dbReference>
<dbReference type="SUPFAM" id="SSF142695">
    <property type="entry name" value="RibA-like"/>
    <property type="match status" value="1"/>
</dbReference>
<evidence type="ECO:0000256" key="9">
    <source>
        <dbReference type="ARBA" id="ARBA00022605"/>
    </source>
</evidence>
<feature type="binding site" evidence="18">
    <location>
        <position position="178"/>
    </location>
    <ligand>
        <name>GTP</name>
        <dbReference type="ChEBI" id="CHEBI:37565"/>
    </ligand>
</feature>
<feature type="domain" description="GTP cyclohydrolase II" evidence="20">
    <location>
        <begin position="118"/>
        <end position="277"/>
    </location>
</feature>
<comment type="pathway">
    <text evidence="4 19">Amino-acid biosynthesis; L-histidine biosynthesis; L-histidine from 5-phospho-alpha-D-ribose 1-diphosphate: step 3/9.</text>
</comment>
<dbReference type="GO" id="GO:0005525">
    <property type="term" value="F:GTP binding"/>
    <property type="evidence" value="ECO:0007669"/>
    <property type="project" value="UniProtKB-KW"/>
</dbReference>
<keyword evidence="19" id="KW-0460">Magnesium</keyword>
<organism evidence="22 23">
    <name type="scientific">Candidatus Marinarcus aquaticus</name>
    <dbReference type="NCBI Taxonomy" id="2044504"/>
    <lineage>
        <taxon>Bacteria</taxon>
        <taxon>Pseudomonadati</taxon>
        <taxon>Campylobacterota</taxon>
        <taxon>Epsilonproteobacteria</taxon>
        <taxon>Campylobacterales</taxon>
        <taxon>Arcobacteraceae</taxon>
        <taxon>Candidatus Marinarcus</taxon>
    </lineage>
</organism>
<comment type="pathway">
    <text evidence="3 18">Cofactor biosynthesis; riboflavin biosynthesis; 5-amino-6-(D-ribitylamino)uracil from GTP: step 1/4.</text>
</comment>
<dbReference type="PANTHER" id="PTHR21327">
    <property type="entry name" value="GTP CYCLOHYDROLASE II-RELATED"/>
    <property type="match status" value="1"/>
</dbReference>
<dbReference type="UniPathway" id="UPA00275">
    <property type="reaction ID" value="UER00400"/>
</dbReference>
<keyword evidence="16 18" id="KW-0342">GTP-binding</keyword>
<dbReference type="FunFam" id="3.40.50.10990:FF:000002">
    <property type="entry name" value="GTP cyclohydrolase-2"/>
    <property type="match status" value="1"/>
</dbReference>
<dbReference type="InterPro" id="IPR038019">
    <property type="entry name" value="PRib_AMP_CycHydrolase_sf"/>
</dbReference>
<evidence type="ECO:0000256" key="8">
    <source>
        <dbReference type="ARBA" id="ARBA00022490"/>
    </source>
</evidence>
<name>A0A4Q0XTR3_9BACT</name>
<dbReference type="Gene3D" id="3.10.20.810">
    <property type="entry name" value="Phosphoribosyl-AMP cyclohydrolase"/>
    <property type="match status" value="1"/>
</dbReference>
<dbReference type="PANTHER" id="PTHR21327:SF18">
    <property type="entry name" value="3,4-DIHYDROXY-2-BUTANONE 4-PHOSPHATE SYNTHASE"/>
    <property type="match status" value="1"/>
</dbReference>
<feature type="binding site" evidence="18">
    <location>
        <begin position="199"/>
        <end position="201"/>
    </location>
    <ligand>
        <name>GTP</name>
        <dbReference type="ChEBI" id="CHEBI:37565"/>
    </ligand>
</feature>
<comment type="caution">
    <text evidence="22">The sequence shown here is derived from an EMBL/GenBank/DDBJ whole genome shotgun (WGS) entry which is preliminary data.</text>
</comment>
<evidence type="ECO:0000256" key="12">
    <source>
        <dbReference type="ARBA" id="ARBA00022741"/>
    </source>
</evidence>
<comment type="subunit">
    <text evidence="19">Homodimer.</text>
</comment>
<comment type="pathway">
    <text evidence="5">Amino-acid biosynthesis; L-histidine biosynthesis; L-histidine from 5-phospho-alpha-D-ribose 1-diphosphate: step 2/9.</text>
</comment>
<keyword evidence="14 19" id="KW-0862">Zinc</keyword>
<dbReference type="Pfam" id="PF00925">
    <property type="entry name" value="GTP_cyclohydro2"/>
    <property type="match status" value="1"/>
</dbReference>
<evidence type="ECO:0000256" key="13">
    <source>
        <dbReference type="ARBA" id="ARBA00022801"/>
    </source>
</evidence>
<dbReference type="EC" id="3.5.4.25" evidence="18"/>
<evidence type="ECO:0000313" key="23">
    <source>
        <dbReference type="Proteomes" id="UP000290657"/>
    </source>
</evidence>
<evidence type="ECO:0000256" key="1">
    <source>
        <dbReference type="ARBA" id="ARBA00000024"/>
    </source>
</evidence>
<evidence type="ECO:0000256" key="19">
    <source>
        <dbReference type="HAMAP-Rule" id="MF_01021"/>
    </source>
</evidence>
<comment type="function">
    <text evidence="19">Catalyzes the hydrolysis of the adenine ring of phosphoribosyl-AMP.</text>
</comment>
<gene>
    <name evidence="18" type="primary">ribA</name>
    <name evidence="19" type="synonym">hisI</name>
    <name evidence="22" type="ORF">CRV04_02600</name>
</gene>
<comment type="similarity">
    <text evidence="6">In the C-terminal section; belongs to the PRA-PH family.</text>
</comment>
<evidence type="ECO:0000259" key="20">
    <source>
        <dbReference type="Pfam" id="PF00925"/>
    </source>
</evidence>
<dbReference type="SUPFAM" id="SSF141734">
    <property type="entry name" value="HisI-like"/>
    <property type="match status" value="1"/>
</dbReference>
<evidence type="ECO:0000256" key="15">
    <source>
        <dbReference type="ARBA" id="ARBA00023102"/>
    </source>
</evidence>
<feature type="binding site" evidence="19">
    <location>
        <position position="78"/>
    </location>
    <ligand>
        <name>Mg(2+)</name>
        <dbReference type="ChEBI" id="CHEBI:18420"/>
    </ligand>
</feature>
<dbReference type="NCBIfam" id="TIGR00505">
    <property type="entry name" value="ribA"/>
    <property type="match status" value="1"/>
</dbReference>
<dbReference type="GO" id="GO:0008270">
    <property type="term" value="F:zinc ion binding"/>
    <property type="evidence" value="ECO:0007669"/>
    <property type="project" value="UniProtKB-UniRule"/>
</dbReference>
<dbReference type="HAMAP" id="MF_00179">
    <property type="entry name" value="RibA"/>
    <property type="match status" value="1"/>
</dbReference>
<feature type="binding site" evidence="18">
    <location>
        <position position="221"/>
    </location>
    <ligand>
        <name>GTP</name>
        <dbReference type="ChEBI" id="CHEBI:37565"/>
    </ligand>
</feature>